<sequence length="276" mass="31576">MTVNSSVALHYQCLKLSHEKFALNMNELNDAEQAHIQKLARQTVTLQNKVCAAPEAKIINVSDGDVAEAVKQLVDQCGDIYQFQLTLSKHKLEENDLRQILKQQLVVEAVLDHVSQDIPELAHQDAYDYYLNHSDKFSRARAWDVSQILLTINDDYPENTVKEAKKRIHQLYDTVTVDTFSTTALRHSECPSAMEGGRLGWCESGKLFGELESVLQWLPKNMVSAPIRSEIGFHILVCHAEKPPMVASFEEALPSIRELHEKRARHYMQREWIKKL</sequence>
<gene>
    <name evidence="7" type="ORF">GT360_06385</name>
</gene>
<dbReference type="InterPro" id="IPR000297">
    <property type="entry name" value="PPIase_PpiC"/>
</dbReference>
<name>A0A7Z2T2H3_9VIBR</name>
<dbReference type="InterPro" id="IPR050245">
    <property type="entry name" value="PrsA_foldase"/>
</dbReference>
<dbReference type="InterPro" id="IPR027304">
    <property type="entry name" value="Trigger_fact/SurA_dom_sf"/>
</dbReference>
<dbReference type="Pfam" id="PF00639">
    <property type="entry name" value="Rotamase"/>
    <property type="match status" value="1"/>
</dbReference>
<dbReference type="Gene3D" id="3.10.50.40">
    <property type="match status" value="1"/>
</dbReference>
<evidence type="ECO:0000256" key="1">
    <source>
        <dbReference type="ARBA" id="ARBA00000971"/>
    </source>
</evidence>
<reference evidence="7 8" key="1">
    <citation type="submission" date="2020-01" db="EMBL/GenBank/DDBJ databases">
        <title>Whole genome and functional gene identification of agarase of Vibrio HN897.</title>
        <authorList>
            <person name="Liu Y."/>
            <person name="Zhao Z."/>
        </authorList>
    </citation>
    <scope>NUCLEOTIDE SEQUENCE [LARGE SCALE GENOMIC DNA]</scope>
    <source>
        <strain evidence="7 8">HN897</strain>
    </source>
</reference>
<dbReference type="PANTHER" id="PTHR47245:SF2">
    <property type="entry name" value="PEPTIDYL-PROLYL CIS-TRANS ISOMERASE HP_0175-RELATED"/>
    <property type="match status" value="1"/>
</dbReference>
<dbReference type="PANTHER" id="PTHR47245">
    <property type="entry name" value="PEPTIDYLPROLYL ISOMERASE"/>
    <property type="match status" value="1"/>
</dbReference>
<dbReference type="SUPFAM" id="SSF109998">
    <property type="entry name" value="Triger factor/SurA peptide-binding domain-like"/>
    <property type="match status" value="1"/>
</dbReference>
<keyword evidence="8" id="KW-1185">Reference proteome</keyword>
<dbReference type="KEGG" id="vas:GT360_06385"/>
<feature type="domain" description="PpiC" evidence="6">
    <location>
        <begin position="140"/>
        <end position="240"/>
    </location>
</feature>
<keyword evidence="5" id="KW-0413">Isomerase</keyword>
<dbReference type="AlphaFoldDB" id="A0A7Z2T2H3"/>
<comment type="catalytic activity">
    <reaction evidence="1">
        <text>[protein]-peptidylproline (omega=180) = [protein]-peptidylproline (omega=0)</text>
        <dbReference type="Rhea" id="RHEA:16237"/>
        <dbReference type="Rhea" id="RHEA-COMP:10747"/>
        <dbReference type="Rhea" id="RHEA-COMP:10748"/>
        <dbReference type="ChEBI" id="CHEBI:83833"/>
        <dbReference type="ChEBI" id="CHEBI:83834"/>
        <dbReference type="EC" id="5.2.1.8"/>
    </reaction>
</comment>
<dbReference type="EMBL" id="CP047475">
    <property type="protein sequence ID" value="QIA63163.1"/>
    <property type="molecule type" value="Genomic_DNA"/>
</dbReference>
<dbReference type="Proteomes" id="UP000464262">
    <property type="component" value="Chromosome 1"/>
</dbReference>
<dbReference type="PROSITE" id="PS50198">
    <property type="entry name" value="PPIC_PPIASE_2"/>
    <property type="match status" value="1"/>
</dbReference>
<evidence type="ECO:0000313" key="7">
    <source>
        <dbReference type="EMBL" id="QIA63163.1"/>
    </source>
</evidence>
<keyword evidence="4 5" id="KW-0697">Rotamase</keyword>
<dbReference type="InterPro" id="IPR046357">
    <property type="entry name" value="PPIase_dom_sf"/>
</dbReference>
<dbReference type="Gene3D" id="1.10.4030.10">
    <property type="entry name" value="Porin chaperone SurA, peptide-binding domain"/>
    <property type="match status" value="1"/>
</dbReference>
<accession>A0A7Z2T2H3</accession>
<dbReference type="RefSeq" id="WP_164648067.1">
    <property type="nucleotide sequence ID" value="NZ_CP047475.1"/>
</dbReference>
<comment type="similarity">
    <text evidence="2">Belongs to the PpiC/parvulin rotamase family.</text>
</comment>
<evidence type="ECO:0000259" key="6">
    <source>
        <dbReference type="PROSITE" id="PS50198"/>
    </source>
</evidence>
<dbReference type="GO" id="GO:0003755">
    <property type="term" value="F:peptidyl-prolyl cis-trans isomerase activity"/>
    <property type="evidence" value="ECO:0007669"/>
    <property type="project" value="UniProtKB-KW"/>
</dbReference>
<proteinExistence type="inferred from homology"/>
<evidence type="ECO:0000256" key="4">
    <source>
        <dbReference type="ARBA" id="ARBA00023110"/>
    </source>
</evidence>
<organism evidence="7 8">
    <name type="scientific">Vibrio astriarenae</name>
    <dbReference type="NCBI Taxonomy" id="1481923"/>
    <lineage>
        <taxon>Bacteria</taxon>
        <taxon>Pseudomonadati</taxon>
        <taxon>Pseudomonadota</taxon>
        <taxon>Gammaproteobacteria</taxon>
        <taxon>Vibrionales</taxon>
        <taxon>Vibrionaceae</taxon>
        <taxon>Vibrio</taxon>
    </lineage>
</organism>
<protein>
    <recommendedName>
        <fullName evidence="3">peptidylprolyl isomerase</fullName>
        <ecNumber evidence="3">5.2.1.8</ecNumber>
    </recommendedName>
</protein>
<evidence type="ECO:0000256" key="3">
    <source>
        <dbReference type="ARBA" id="ARBA00013194"/>
    </source>
</evidence>
<evidence type="ECO:0000256" key="5">
    <source>
        <dbReference type="PROSITE-ProRule" id="PRU00278"/>
    </source>
</evidence>
<dbReference type="EC" id="5.2.1.8" evidence="3"/>
<evidence type="ECO:0000313" key="8">
    <source>
        <dbReference type="Proteomes" id="UP000464262"/>
    </source>
</evidence>
<dbReference type="SUPFAM" id="SSF54534">
    <property type="entry name" value="FKBP-like"/>
    <property type="match status" value="1"/>
</dbReference>
<evidence type="ECO:0000256" key="2">
    <source>
        <dbReference type="ARBA" id="ARBA00007656"/>
    </source>
</evidence>